<feature type="compositionally biased region" description="Polar residues" evidence="1">
    <location>
        <begin position="1"/>
        <end position="10"/>
    </location>
</feature>
<proteinExistence type="predicted"/>
<gene>
    <name evidence="2" type="ORF">JYU34_014659</name>
</gene>
<dbReference type="EMBL" id="JAHIBW010000019">
    <property type="protein sequence ID" value="KAG7301684.1"/>
    <property type="molecule type" value="Genomic_DNA"/>
</dbReference>
<reference evidence="2 3" key="1">
    <citation type="submission" date="2021-06" db="EMBL/GenBank/DDBJ databases">
        <title>A haploid diamondback moth (Plutella xylostella L.) genome assembly resolves 31 chromosomes and identifies a diamide resistance mutation.</title>
        <authorList>
            <person name="Ward C.M."/>
            <person name="Perry K.D."/>
            <person name="Baker G."/>
            <person name="Powis K."/>
            <person name="Heckel D.G."/>
            <person name="Baxter S.W."/>
        </authorList>
    </citation>
    <scope>NUCLEOTIDE SEQUENCE [LARGE SCALE GENOMIC DNA]</scope>
    <source>
        <strain evidence="2 3">LV</strain>
        <tissue evidence="2">Single pupa</tissue>
    </source>
</reference>
<evidence type="ECO:0000313" key="2">
    <source>
        <dbReference type="EMBL" id="KAG7301684.1"/>
    </source>
</evidence>
<keyword evidence="3" id="KW-1185">Reference proteome</keyword>
<accession>A0ABQ7QAA8</accession>
<sequence>MMMIQVNRSRGSAGEAGNEPLSPPRHGNEHSGHEYFLLRFETFIESDLGNFGSKLKVALGLVVALSYY</sequence>
<protein>
    <submittedName>
        <fullName evidence="2">Uncharacterized protein</fullName>
    </submittedName>
</protein>
<organism evidence="2 3">
    <name type="scientific">Plutella xylostella</name>
    <name type="common">Diamondback moth</name>
    <name type="synonym">Plutella maculipennis</name>
    <dbReference type="NCBI Taxonomy" id="51655"/>
    <lineage>
        <taxon>Eukaryota</taxon>
        <taxon>Metazoa</taxon>
        <taxon>Ecdysozoa</taxon>
        <taxon>Arthropoda</taxon>
        <taxon>Hexapoda</taxon>
        <taxon>Insecta</taxon>
        <taxon>Pterygota</taxon>
        <taxon>Neoptera</taxon>
        <taxon>Endopterygota</taxon>
        <taxon>Lepidoptera</taxon>
        <taxon>Glossata</taxon>
        <taxon>Ditrysia</taxon>
        <taxon>Yponomeutoidea</taxon>
        <taxon>Plutellidae</taxon>
        <taxon>Plutella</taxon>
    </lineage>
</organism>
<name>A0ABQ7QAA8_PLUXY</name>
<evidence type="ECO:0000313" key="3">
    <source>
        <dbReference type="Proteomes" id="UP000823941"/>
    </source>
</evidence>
<feature type="region of interest" description="Disordered" evidence="1">
    <location>
        <begin position="1"/>
        <end position="28"/>
    </location>
</feature>
<dbReference type="Proteomes" id="UP000823941">
    <property type="component" value="Chromosome 19"/>
</dbReference>
<evidence type="ECO:0000256" key="1">
    <source>
        <dbReference type="SAM" id="MobiDB-lite"/>
    </source>
</evidence>
<comment type="caution">
    <text evidence="2">The sequence shown here is derived from an EMBL/GenBank/DDBJ whole genome shotgun (WGS) entry which is preliminary data.</text>
</comment>